<protein>
    <recommendedName>
        <fullName evidence="2">F-box domain-containing protein</fullName>
    </recommendedName>
</protein>
<dbReference type="EMBL" id="GG745360">
    <property type="protein sequence ID" value="KNE69317.1"/>
    <property type="molecule type" value="Genomic_DNA"/>
</dbReference>
<keyword evidence="4" id="KW-1185">Reference proteome</keyword>
<dbReference type="Pfam" id="PF12937">
    <property type="entry name" value="F-box-like"/>
    <property type="match status" value="1"/>
</dbReference>
<evidence type="ECO:0000313" key="4">
    <source>
        <dbReference type="Proteomes" id="UP000054350"/>
    </source>
</evidence>
<evidence type="ECO:0000256" key="1">
    <source>
        <dbReference type="SAM" id="MobiDB-lite"/>
    </source>
</evidence>
<name>A0A0L0T3K4_ALLM3</name>
<dbReference type="InterPro" id="IPR001810">
    <property type="entry name" value="F-box_dom"/>
</dbReference>
<evidence type="ECO:0000259" key="2">
    <source>
        <dbReference type="PROSITE" id="PS50181"/>
    </source>
</evidence>
<dbReference type="InterPro" id="IPR036047">
    <property type="entry name" value="F-box-like_dom_sf"/>
</dbReference>
<feature type="domain" description="F-box" evidence="2">
    <location>
        <begin position="68"/>
        <end position="114"/>
    </location>
</feature>
<feature type="region of interest" description="Disordered" evidence="1">
    <location>
        <begin position="1"/>
        <end position="22"/>
    </location>
</feature>
<dbReference type="AlphaFoldDB" id="A0A0L0T3K4"/>
<dbReference type="Gene3D" id="3.80.10.10">
    <property type="entry name" value="Ribonuclease Inhibitor"/>
    <property type="match status" value="1"/>
</dbReference>
<dbReference type="PROSITE" id="PS50181">
    <property type="entry name" value="FBOX"/>
    <property type="match status" value="1"/>
</dbReference>
<reference evidence="4" key="2">
    <citation type="submission" date="2009-11" db="EMBL/GenBank/DDBJ databases">
        <title>The Genome Sequence of Allomyces macrogynus strain ATCC 38327.</title>
        <authorList>
            <consortium name="The Broad Institute Genome Sequencing Platform"/>
            <person name="Russ C."/>
            <person name="Cuomo C."/>
            <person name="Shea T."/>
            <person name="Young S.K."/>
            <person name="Zeng Q."/>
            <person name="Koehrsen M."/>
            <person name="Haas B."/>
            <person name="Borodovsky M."/>
            <person name="Guigo R."/>
            <person name="Alvarado L."/>
            <person name="Berlin A."/>
            <person name="Borenstein D."/>
            <person name="Chen Z."/>
            <person name="Engels R."/>
            <person name="Freedman E."/>
            <person name="Gellesch M."/>
            <person name="Goldberg J."/>
            <person name="Griggs A."/>
            <person name="Gujja S."/>
            <person name="Heiman D."/>
            <person name="Hepburn T."/>
            <person name="Howarth C."/>
            <person name="Jen D."/>
            <person name="Larson L."/>
            <person name="Lewis B."/>
            <person name="Mehta T."/>
            <person name="Park D."/>
            <person name="Pearson M."/>
            <person name="Roberts A."/>
            <person name="Saif S."/>
            <person name="Shenoy N."/>
            <person name="Sisk P."/>
            <person name="Stolte C."/>
            <person name="Sykes S."/>
            <person name="Walk T."/>
            <person name="White J."/>
            <person name="Yandava C."/>
            <person name="Burger G."/>
            <person name="Gray M.W."/>
            <person name="Holland P.W.H."/>
            <person name="King N."/>
            <person name="Lang F.B.F."/>
            <person name="Roger A.J."/>
            <person name="Ruiz-Trillo I."/>
            <person name="Lander E."/>
            <person name="Nusbaum C."/>
        </authorList>
    </citation>
    <scope>NUCLEOTIDE SEQUENCE [LARGE SCALE GENOMIC DNA]</scope>
    <source>
        <strain evidence="4">ATCC 38327</strain>
    </source>
</reference>
<dbReference type="InterPro" id="IPR032675">
    <property type="entry name" value="LRR_dom_sf"/>
</dbReference>
<dbReference type="SMART" id="SM00256">
    <property type="entry name" value="FBOX"/>
    <property type="match status" value="1"/>
</dbReference>
<evidence type="ECO:0000313" key="3">
    <source>
        <dbReference type="EMBL" id="KNE69317.1"/>
    </source>
</evidence>
<dbReference type="Proteomes" id="UP000054350">
    <property type="component" value="Unassembled WGS sequence"/>
</dbReference>
<gene>
    <name evidence="3" type="ORF">AMAG_19907</name>
</gene>
<dbReference type="VEuPathDB" id="FungiDB:AMAG_19907"/>
<dbReference type="SUPFAM" id="SSF81383">
    <property type="entry name" value="F-box domain"/>
    <property type="match status" value="1"/>
</dbReference>
<reference evidence="3 4" key="1">
    <citation type="submission" date="2009-11" db="EMBL/GenBank/DDBJ databases">
        <title>Annotation of Allomyces macrogynus ATCC 38327.</title>
        <authorList>
            <consortium name="The Broad Institute Genome Sequencing Platform"/>
            <person name="Russ C."/>
            <person name="Cuomo C."/>
            <person name="Burger G."/>
            <person name="Gray M.W."/>
            <person name="Holland P.W.H."/>
            <person name="King N."/>
            <person name="Lang F.B.F."/>
            <person name="Roger A.J."/>
            <person name="Ruiz-Trillo I."/>
            <person name="Young S.K."/>
            <person name="Zeng Q."/>
            <person name="Gargeya S."/>
            <person name="Fitzgerald M."/>
            <person name="Haas B."/>
            <person name="Abouelleil A."/>
            <person name="Alvarado L."/>
            <person name="Arachchi H.M."/>
            <person name="Berlin A."/>
            <person name="Chapman S.B."/>
            <person name="Gearin G."/>
            <person name="Goldberg J."/>
            <person name="Griggs A."/>
            <person name="Gujja S."/>
            <person name="Hansen M."/>
            <person name="Heiman D."/>
            <person name="Howarth C."/>
            <person name="Larimer J."/>
            <person name="Lui A."/>
            <person name="MacDonald P.J.P."/>
            <person name="McCowen C."/>
            <person name="Montmayeur A."/>
            <person name="Murphy C."/>
            <person name="Neiman D."/>
            <person name="Pearson M."/>
            <person name="Priest M."/>
            <person name="Roberts A."/>
            <person name="Saif S."/>
            <person name="Shea T."/>
            <person name="Sisk P."/>
            <person name="Stolte C."/>
            <person name="Sykes S."/>
            <person name="Wortman J."/>
            <person name="Nusbaum C."/>
            <person name="Birren B."/>
        </authorList>
    </citation>
    <scope>NUCLEOTIDE SEQUENCE [LARGE SCALE GENOMIC DNA]</scope>
    <source>
        <strain evidence="3 4">ATCC 38327</strain>
    </source>
</reference>
<dbReference type="OrthoDB" id="8757000at2759"/>
<proteinExistence type="predicted"/>
<accession>A0A0L0T3K4</accession>
<sequence length="257" mass="27026">MTHLASGSGSSSRPARGSAGRHASVRAVSHPSLFRHDSGVADVVSNKWAVGHQSASPLGAPDQARRGNGTAATLPHDVCLAILRHLGIVDRLVASRVCRAWRTAAVCPSLWAAISFTHAVAHRVPLGAVLRLMAWGSASLVHLDLRGCSNIASIEPILAAAAMFAPNLGHLDLRGLAPLPRRPFAFRPPTNAGTNIMSYLMVQHVVAVAPGLRVRSSWATRHGEVVPSGPIVDAGEERRQVTIEDVVLGSAPLCPIV</sequence>
<organism evidence="3 4">
    <name type="scientific">Allomyces macrogynus (strain ATCC 38327)</name>
    <name type="common">Allomyces javanicus var. macrogynus</name>
    <dbReference type="NCBI Taxonomy" id="578462"/>
    <lineage>
        <taxon>Eukaryota</taxon>
        <taxon>Fungi</taxon>
        <taxon>Fungi incertae sedis</taxon>
        <taxon>Blastocladiomycota</taxon>
        <taxon>Blastocladiomycetes</taxon>
        <taxon>Blastocladiales</taxon>
        <taxon>Blastocladiaceae</taxon>
        <taxon>Allomyces</taxon>
    </lineage>
</organism>